<evidence type="ECO:0000256" key="4">
    <source>
        <dbReference type="ARBA" id="ARBA00022822"/>
    </source>
</evidence>
<evidence type="ECO:0000313" key="12">
    <source>
        <dbReference type="Proteomes" id="UP000674938"/>
    </source>
</evidence>
<evidence type="ECO:0000256" key="6">
    <source>
        <dbReference type="ARBA" id="ARBA00023239"/>
    </source>
</evidence>
<dbReference type="AlphaFoldDB" id="A0A940PCX6"/>
<dbReference type="EMBL" id="JAEEGA010000007">
    <property type="protein sequence ID" value="MBP1041673.1"/>
    <property type="molecule type" value="Genomic_DNA"/>
</dbReference>
<keyword evidence="4 8" id="KW-0822">Tryptophan biosynthesis</keyword>
<comment type="subunit">
    <text evidence="2 8">Tetramer of two alpha and two beta chains.</text>
</comment>
<sequence>MVKTLETHLKGIRAEGKALIVPYIMAGAQGLDQLEAELQLLEEANVSAIEIGIPFSDPVADGPVIQAAGLKALEAGVSLKGIIKVIQETKVQTPLVIMSYFNPIYGMGIETFINELKETTVKGLIIPDLPAEHQDYIQPYLAGTDIAIIQLVSLTSPEARIKELVSQAEGFIYAVTVNGTTGQRQDFDSSVGQYLMKLSQQTEVPVLAGFGISQKEQVEQFLKSCDGAIIGSKIVNLFLENRQQEVKTFMTEVSALTT</sequence>
<evidence type="ECO:0000256" key="3">
    <source>
        <dbReference type="ARBA" id="ARBA00022605"/>
    </source>
</evidence>
<keyword evidence="3 8" id="KW-0028">Amino-acid biosynthesis</keyword>
<dbReference type="RefSeq" id="WP_209527965.1">
    <property type="nucleotide sequence ID" value="NZ_JAEEGA010000007.1"/>
</dbReference>
<name>A0A940PCX6_9ENTE</name>
<dbReference type="HAMAP" id="MF_00131">
    <property type="entry name" value="Trp_synth_alpha"/>
    <property type="match status" value="1"/>
</dbReference>
<evidence type="ECO:0000256" key="2">
    <source>
        <dbReference type="ARBA" id="ARBA00011270"/>
    </source>
</evidence>
<dbReference type="Gene3D" id="3.20.20.70">
    <property type="entry name" value="Aldolase class I"/>
    <property type="match status" value="1"/>
</dbReference>
<comment type="function">
    <text evidence="8">The alpha subunit is responsible for the aldol cleavage of indoleglycerol phosphate to indole and glyceraldehyde 3-phosphate.</text>
</comment>
<dbReference type="PANTHER" id="PTHR43406">
    <property type="entry name" value="TRYPTOPHAN SYNTHASE, ALPHA CHAIN"/>
    <property type="match status" value="1"/>
</dbReference>
<comment type="caution">
    <text evidence="11">The sequence shown here is derived from an EMBL/GenBank/DDBJ whole genome shotgun (WGS) entry which is preliminary data.</text>
</comment>
<dbReference type="GO" id="GO:0004834">
    <property type="term" value="F:tryptophan synthase activity"/>
    <property type="evidence" value="ECO:0007669"/>
    <property type="project" value="UniProtKB-UniRule"/>
</dbReference>
<comment type="similarity">
    <text evidence="8 9">Belongs to the TrpA family.</text>
</comment>
<dbReference type="EC" id="4.2.1.20" evidence="8"/>
<dbReference type="CDD" id="cd04724">
    <property type="entry name" value="Tryptophan_synthase_alpha"/>
    <property type="match status" value="1"/>
</dbReference>
<organism evidence="11 12">
    <name type="scientific">Vagococcus allomyrinae</name>
    <dbReference type="NCBI Taxonomy" id="2794353"/>
    <lineage>
        <taxon>Bacteria</taxon>
        <taxon>Bacillati</taxon>
        <taxon>Bacillota</taxon>
        <taxon>Bacilli</taxon>
        <taxon>Lactobacillales</taxon>
        <taxon>Enterococcaceae</taxon>
        <taxon>Vagococcus</taxon>
    </lineage>
</organism>
<evidence type="ECO:0000256" key="1">
    <source>
        <dbReference type="ARBA" id="ARBA00004733"/>
    </source>
</evidence>
<evidence type="ECO:0000313" key="11">
    <source>
        <dbReference type="EMBL" id="MBP1041673.1"/>
    </source>
</evidence>
<reference evidence="11" key="1">
    <citation type="submission" date="2020-12" db="EMBL/GenBank/DDBJ databases">
        <title>Vagococcus allomyrinae sp. nov. and Enterococcus lavae sp. nov., isolated from the larvae of Allomyrina dichotoma.</title>
        <authorList>
            <person name="Lee S.D."/>
        </authorList>
    </citation>
    <scope>NUCLEOTIDE SEQUENCE</scope>
    <source>
        <strain evidence="11">BWB3-3</strain>
    </source>
</reference>
<dbReference type="SUPFAM" id="SSF51366">
    <property type="entry name" value="Ribulose-phoshate binding barrel"/>
    <property type="match status" value="1"/>
</dbReference>
<keyword evidence="10" id="KW-0175">Coiled coil</keyword>
<feature type="coiled-coil region" evidence="10">
    <location>
        <begin position="24"/>
        <end position="51"/>
    </location>
</feature>
<dbReference type="Pfam" id="PF00290">
    <property type="entry name" value="Trp_syntA"/>
    <property type="match status" value="1"/>
</dbReference>
<dbReference type="InterPro" id="IPR011060">
    <property type="entry name" value="RibuloseP-bd_barrel"/>
</dbReference>
<keyword evidence="5 8" id="KW-0057">Aromatic amino acid biosynthesis</keyword>
<comment type="catalytic activity">
    <reaction evidence="7 8">
        <text>(1S,2R)-1-C-(indol-3-yl)glycerol 3-phosphate + L-serine = D-glyceraldehyde 3-phosphate + L-tryptophan + H2O</text>
        <dbReference type="Rhea" id="RHEA:10532"/>
        <dbReference type="ChEBI" id="CHEBI:15377"/>
        <dbReference type="ChEBI" id="CHEBI:33384"/>
        <dbReference type="ChEBI" id="CHEBI:57912"/>
        <dbReference type="ChEBI" id="CHEBI:58866"/>
        <dbReference type="ChEBI" id="CHEBI:59776"/>
        <dbReference type="EC" id="4.2.1.20"/>
    </reaction>
</comment>
<evidence type="ECO:0000256" key="7">
    <source>
        <dbReference type="ARBA" id="ARBA00049047"/>
    </source>
</evidence>
<dbReference type="PROSITE" id="PS00167">
    <property type="entry name" value="TRP_SYNTHASE_ALPHA"/>
    <property type="match status" value="1"/>
</dbReference>
<dbReference type="NCBIfam" id="TIGR00262">
    <property type="entry name" value="trpA"/>
    <property type="match status" value="1"/>
</dbReference>
<dbReference type="InterPro" id="IPR018204">
    <property type="entry name" value="Trp_synthase_alpha_AS"/>
</dbReference>
<dbReference type="InterPro" id="IPR002028">
    <property type="entry name" value="Trp_synthase_suA"/>
</dbReference>
<evidence type="ECO:0000256" key="8">
    <source>
        <dbReference type="HAMAP-Rule" id="MF_00131"/>
    </source>
</evidence>
<dbReference type="PANTHER" id="PTHR43406:SF1">
    <property type="entry name" value="TRYPTOPHAN SYNTHASE ALPHA CHAIN, CHLOROPLASTIC"/>
    <property type="match status" value="1"/>
</dbReference>
<accession>A0A940PCX6</accession>
<keyword evidence="6 8" id="KW-0456">Lyase</keyword>
<gene>
    <name evidence="8" type="primary">trpA</name>
    <name evidence="11" type="ORF">I6N95_11705</name>
</gene>
<evidence type="ECO:0000256" key="9">
    <source>
        <dbReference type="RuleBase" id="RU003662"/>
    </source>
</evidence>
<proteinExistence type="inferred from homology"/>
<keyword evidence="12" id="KW-1185">Reference proteome</keyword>
<dbReference type="GO" id="GO:0005829">
    <property type="term" value="C:cytosol"/>
    <property type="evidence" value="ECO:0007669"/>
    <property type="project" value="TreeGrafter"/>
</dbReference>
<comment type="pathway">
    <text evidence="1 8">Amino-acid biosynthesis; L-tryptophan biosynthesis; L-tryptophan from chorismate: step 5/5.</text>
</comment>
<protein>
    <recommendedName>
        <fullName evidence="8">Tryptophan synthase alpha chain</fullName>
        <ecNumber evidence="8">4.2.1.20</ecNumber>
    </recommendedName>
</protein>
<evidence type="ECO:0000256" key="10">
    <source>
        <dbReference type="SAM" id="Coils"/>
    </source>
</evidence>
<dbReference type="Proteomes" id="UP000674938">
    <property type="component" value="Unassembled WGS sequence"/>
</dbReference>
<feature type="active site" description="Proton acceptor" evidence="8">
    <location>
        <position position="50"/>
    </location>
</feature>
<dbReference type="InterPro" id="IPR013785">
    <property type="entry name" value="Aldolase_TIM"/>
</dbReference>
<feature type="active site" description="Proton acceptor" evidence="8">
    <location>
        <position position="61"/>
    </location>
</feature>
<evidence type="ECO:0000256" key="5">
    <source>
        <dbReference type="ARBA" id="ARBA00023141"/>
    </source>
</evidence>